<protein>
    <recommendedName>
        <fullName evidence="1">SHSP domain-containing protein</fullName>
    </recommendedName>
</protein>
<dbReference type="InterPro" id="IPR008978">
    <property type="entry name" value="HSP20-like_chaperone"/>
</dbReference>
<dbReference type="PANTHER" id="PTHR11527">
    <property type="entry name" value="HEAT-SHOCK PROTEIN 20 FAMILY MEMBER"/>
    <property type="match status" value="1"/>
</dbReference>
<organism evidence="2">
    <name type="scientific">marine metagenome</name>
    <dbReference type="NCBI Taxonomy" id="408172"/>
    <lineage>
        <taxon>unclassified sequences</taxon>
        <taxon>metagenomes</taxon>
        <taxon>ecological metagenomes</taxon>
    </lineage>
</organism>
<dbReference type="InterPro" id="IPR002068">
    <property type="entry name" value="A-crystallin/Hsp20_dom"/>
</dbReference>
<dbReference type="Gene3D" id="2.60.40.790">
    <property type="match status" value="1"/>
</dbReference>
<sequence length="145" mass="16881">MFLVNHEPWSLLDRFHQQLSNLSYSDSDSYYSNTSTGHWRPAVDIKEEKDRFLIIADVPGVNPTDIEIMMENGVLTIKGERHSQMEDDNKTYKRVERTRGTFYRRFSLPDTADSERIEAKGNNGILEVVIPKHEKVQPRKIEVKS</sequence>
<dbReference type="CDD" id="cd06464">
    <property type="entry name" value="ACD_sHsps-like"/>
    <property type="match status" value="1"/>
</dbReference>
<reference evidence="2" key="1">
    <citation type="submission" date="2018-05" db="EMBL/GenBank/DDBJ databases">
        <authorList>
            <person name="Lanie J.A."/>
            <person name="Ng W.-L."/>
            <person name="Kazmierczak K.M."/>
            <person name="Andrzejewski T.M."/>
            <person name="Davidsen T.M."/>
            <person name="Wayne K.J."/>
            <person name="Tettelin H."/>
            <person name="Glass J.I."/>
            <person name="Rusch D."/>
            <person name="Podicherti R."/>
            <person name="Tsui H.-C.T."/>
            <person name="Winkler M.E."/>
        </authorList>
    </citation>
    <scope>NUCLEOTIDE SEQUENCE</scope>
</reference>
<dbReference type="InterPro" id="IPR031107">
    <property type="entry name" value="Small_HSP"/>
</dbReference>
<proteinExistence type="predicted"/>
<feature type="domain" description="SHSP" evidence="1">
    <location>
        <begin position="34"/>
        <end position="145"/>
    </location>
</feature>
<name>A0A382I3G8_9ZZZZ</name>
<dbReference type="AlphaFoldDB" id="A0A382I3G8"/>
<accession>A0A382I3G8</accession>
<evidence type="ECO:0000313" key="2">
    <source>
        <dbReference type="EMBL" id="SVB93839.1"/>
    </source>
</evidence>
<evidence type="ECO:0000259" key="1">
    <source>
        <dbReference type="PROSITE" id="PS01031"/>
    </source>
</evidence>
<dbReference type="EMBL" id="UINC01064813">
    <property type="protein sequence ID" value="SVB93839.1"/>
    <property type="molecule type" value="Genomic_DNA"/>
</dbReference>
<dbReference type="PROSITE" id="PS01031">
    <property type="entry name" value="SHSP"/>
    <property type="match status" value="1"/>
</dbReference>
<dbReference type="Pfam" id="PF00011">
    <property type="entry name" value="HSP20"/>
    <property type="match status" value="1"/>
</dbReference>
<gene>
    <name evidence="2" type="ORF">METZ01_LOCUS246693</name>
</gene>
<dbReference type="SUPFAM" id="SSF49764">
    <property type="entry name" value="HSP20-like chaperones"/>
    <property type="match status" value="1"/>
</dbReference>